<dbReference type="Gene3D" id="3.90.1200.10">
    <property type="match status" value="1"/>
</dbReference>
<dbReference type="InterPro" id="IPR051678">
    <property type="entry name" value="AGP_Transferase"/>
</dbReference>
<evidence type="ECO:0000256" key="1">
    <source>
        <dbReference type="SAM" id="MobiDB-lite"/>
    </source>
</evidence>
<reference evidence="2" key="1">
    <citation type="submission" date="2023-02" db="EMBL/GenBank/DDBJ databases">
        <authorList>
            <person name="Palmer J.M."/>
        </authorList>
    </citation>
    <scope>NUCLEOTIDE SEQUENCE</scope>
    <source>
        <strain evidence="2">FW57</strain>
    </source>
</reference>
<sequence>MTSPTEMLGVSGEQLLMPDTSIIRGILEDAGVEIVESLETMPVNFDIIANTSSKCTFSAHSAVPVCESFPKDVLVRIENSLLLVASVAGLQNLAHAHVPDVVPEVLALGITTADDGRPFEYSVREFSTDTIPLEDVWETLDQGHKTELVNKVVKSIEQLQKINSSIVNVVASLPSKFYGVDNSPNQENSAKMVCGGPGLGYHPDMQSFLRGFIRDQTMDPCPCEVLDNGGGSITIKSRFKDIGQVKFTRQDLKDLQRSVVLCHNDLTPANILVRPAASSKANGGKPRYEVASIIGWEDAAFTPYALEWAVQDCHLGYENISFSWYSMLRERTQHLLPKGEAHTKLLKAVRIIEASAWKMSPRHFRPLVREKWMAVHGVQRSSDPRVGHSRKAGAGPLPADFGHDNMDELHLEAFQQLGMLNEAILEEMARRRGA</sequence>
<dbReference type="SUPFAM" id="SSF56112">
    <property type="entry name" value="Protein kinase-like (PK-like)"/>
    <property type="match status" value="1"/>
</dbReference>
<dbReference type="PANTHER" id="PTHR21310">
    <property type="entry name" value="AMINOGLYCOSIDE PHOSPHOTRANSFERASE-RELATED-RELATED"/>
    <property type="match status" value="1"/>
</dbReference>
<dbReference type="EMBL" id="JAHCVI010000001">
    <property type="protein sequence ID" value="KAG7290641.1"/>
    <property type="molecule type" value="Genomic_DNA"/>
</dbReference>
<evidence type="ECO:0008006" key="4">
    <source>
        <dbReference type="Google" id="ProtNLM"/>
    </source>
</evidence>
<dbReference type="PANTHER" id="PTHR21310:SF15">
    <property type="entry name" value="AMINOGLYCOSIDE PHOSPHOTRANSFERASE DOMAIN-CONTAINING PROTEIN"/>
    <property type="match status" value="1"/>
</dbReference>
<organism evidence="2 3">
    <name type="scientific">Staphylotrichum longicolle</name>
    <dbReference type="NCBI Taxonomy" id="669026"/>
    <lineage>
        <taxon>Eukaryota</taxon>
        <taxon>Fungi</taxon>
        <taxon>Dikarya</taxon>
        <taxon>Ascomycota</taxon>
        <taxon>Pezizomycotina</taxon>
        <taxon>Sordariomycetes</taxon>
        <taxon>Sordariomycetidae</taxon>
        <taxon>Sordariales</taxon>
        <taxon>Chaetomiaceae</taxon>
        <taxon>Staphylotrichum</taxon>
    </lineage>
</organism>
<comment type="caution">
    <text evidence="2">The sequence shown here is derived from an EMBL/GenBank/DDBJ whole genome shotgun (WGS) entry which is preliminary data.</text>
</comment>
<evidence type="ECO:0000313" key="3">
    <source>
        <dbReference type="Proteomes" id="UP001197093"/>
    </source>
</evidence>
<gene>
    <name evidence="2" type="ORF">NEMBOFW57_000644</name>
</gene>
<accession>A0AAD4I133</accession>
<keyword evidence="3" id="KW-1185">Reference proteome</keyword>
<name>A0AAD4I133_9PEZI</name>
<proteinExistence type="predicted"/>
<protein>
    <recommendedName>
        <fullName evidence="4">Aminoglycoside phosphotransferase domain-containing protein</fullName>
    </recommendedName>
</protein>
<feature type="region of interest" description="Disordered" evidence="1">
    <location>
        <begin position="379"/>
        <end position="398"/>
    </location>
</feature>
<dbReference type="InterPro" id="IPR011009">
    <property type="entry name" value="Kinase-like_dom_sf"/>
</dbReference>
<dbReference type="AlphaFoldDB" id="A0AAD4I133"/>
<dbReference type="Proteomes" id="UP001197093">
    <property type="component" value="Unassembled WGS sequence"/>
</dbReference>
<evidence type="ECO:0000313" key="2">
    <source>
        <dbReference type="EMBL" id="KAG7290641.1"/>
    </source>
</evidence>